<dbReference type="CDD" id="cd14797">
    <property type="entry name" value="DUF302"/>
    <property type="match status" value="1"/>
</dbReference>
<evidence type="ECO:0000256" key="1">
    <source>
        <dbReference type="SAM" id="Phobius"/>
    </source>
</evidence>
<accession>A0ABX6LR50</accession>
<evidence type="ECO:0000259" key="2">
    <source>
        <dbReference type="Pfam" id="PF03625"/>
    </source>
</evidence>
<sequence length="139" mass="15460">MMPECFWYAGWLTAISPMAPNILIRIMHALLFCKGIIIPIKGKLGEDFYNYKILGACNPPFAYQVLLAEDKIGAMLPCNIIVQEKKPGTIEVSAINPIVSMKAVLNKDLHKIAAEIKKQIEACFGAVVMVRKINNPLLF</sequence>
<feature type="transmembrane region" description="Helical" evidence="1">
    <location>
        <begin position="6"/>
        <end position="24"/>
    </location>
</feature>
<reference evidence="3" key="1">
    <citation type="submission" date="2020-09" db="EMBL/GenBank/DDBJ databases">
        <authorList>
            <person name="Kittiwongwattana C."/>
        </authorList>
    </citation>
    <scope>NUCLEOTIDE SEQUENCE</scope>
    <source>
        <strain evidence="3">1303</strain>
    </source>
</reference>
<proteinExistence type="predicted"/>
<dbReference type="Proteomes" id="UP000503144">
    <property type="component" value="Chromosome"/>
</dbReference>
<dbReference type="PANTHER" id="PTHR38342">
    <property type="entry name" value="SLR5037 PROTEIN"/>
    <property type="match status" value="1"/>
</dbReference>
<keyword evidence="4" id="KW-1185">Reference proteome</keyword>
<feature type="domain" description="DUF302" evidence="2">
    <location>
        <begin position="41"/>
        <end position="97"/>
    </location>
</feature>
<evidence type="ECO:0000313" key="3">
    <source>
        <dbReference type="EMBL" id="QJB42488.1"/>
    </source>
</evidence>
<gene>
    <name evidence="3" type="ORF">HF324_01780</name>
</gene>
<keyword evidence="1" id="KW-0812">Transmembrane</keyword>
<protein>
    <submittedName>
        <fullName evidence="3">DUF302 domain-containing protein</fullName>
    </submittedName>
</protein>
<dbReference type="InterPro" id="IPR035923">
    <property type="entry name" value="TT1751-like_sf"/>
</dbReference>
<organism evidence="3 4">
    <name type="scientific">Chitinophaga oryzae</name>
    <dbReference type="NCBI Taxonomy" id="2725414"/>
    <lineage>
        <taxon>Bacteria</taxon>
        <taxon>Pseudomonadati</taxon>
        <taxon>Bacteroidota</taxon>
        <taxon>Chitinophagia</taxon>
        <taxon>Chitinophagales</taxon>
        <taxon>Chitinophagaceae</taxon>
        <taxon>Chitinophaga</taxon>
    </lineage>
</organism>
<keyword evidence="1" id="KW-1133">Transmembrane helix</keyword>
<evidence type="ECO:0000313" key="4">
    <source>
        <dbReference type="Proteomes" id="UP000503144"/>
    </source>
</evidence>
<dbReference type="Pfam" id="PF03625">
    <property type="entry name" value="DUF302"/>
    <property type="match status" value="1"/>
</dbReference>
<dbReference type="SUPFAM" id="SSF103247">
    <property type="entry name" value="TT1751-like"/>
    <property type="match status" value="1"/>
</dbReference>
<keyword evidence="1" id="KW-0472">Membrane</keyword>
<dbReference type="EMBL" id="CP051204">
    <property type="protein sequence ID" value="QJB42488.1"/>
    <property type="molecule type" value="Genomic_DNA"/>
</dbReference>
<dbReference type="PANTHER" id="PTHR38342:SF1">
    <property type="entry name" value="SLR5037 PROTEIN"/>
    <property type="match status" value="1"/>
</dbReference>
<dbReference type="InterPro" id="IPR005180">
    <property type="entry name" value="DUF302"/>
</dbReference>
<name>A0ABX6LR50_9BACT</name>
<dbReference type="Gene3D" id="3.30.310.70">
    <property type="entry name" value="TT1751-like domain"/>
    <property type="match status" value="1"/>
</dbReference>